<dbReference type="PANTHER" id="PTHR21022">
    <property type="entry name" value="PREPHENATE DEHYDRATASE P PROTEIN"/>
    <property type="match status" value="1"/>
</dbReference>
<organism evidence="11 12">
    <name type="scientific">Megasphaera hexanoica</name>
    <dbReference type="NCBI Taxonomy" id="1675036"/>
    <lineage>
        <taxon>Bacteria</taxon>
        <taxon>Bacillati</taxon>
        <taxon>Bacillota</taxon>
        <taxon>Negativicutes</taxon>
        <taxon>Veillonellales</taxon>
        <taxon>Veillonellaceae</taxon>
        <taxon>Megasphaera</taxon>
    </lineage>
</organism>
<name>A0ABW7DKY5_9FIRM</name>
<feature type="domain" description="ACT" evidence="10">
    <location>
        <begin position="198"/>
        <end position="275"/>
    </location>
</feature>
<evidence type="ECO:0000256" key="1">
    <source>
        <dbReference type="ARBA" id="ARBA00004741"/>
    </source>
</evidence>
<evidence type="ECO:0000259" key="9">
    <source>
        <dbReference type="PROSITE" id="PS51171"/>
    </source>
</evidence>
<dbReference type="CDD" id="cd13631">
    <property type="entry name" value="PBP2_Ct-PDT_like"/>
    <property type="match status" value="1"/>
</dbReference>
<keyword evidence="6" id="KW-0584">Phenylalanine biosynthesis</keyword>
<dbReference type="PROSITE" id="PS51671">
    <property type="entry name" value="ACT"/>
    <property type="match status" value="1"/>
</dbReference>
<reference evidence="11 12" key="1">
    <citation type="submission" date="2024-10" db="EMBL/GenBank/DDBJ databases">
        <authorList>
            <person name="Sang B.-I."/>
            <person name="Prabhaharan D."/>
        </authorList>
    </citation>
    <scope>NUCLEOTIDE SEQUENCE [LARGE SCALE GENOMIC DNA]</scope>
    <source>
        <strain evidence="11 12">MH</strain>
    </source>
</reference>
<evidence type="ECO:0000313" key="12">
    <source>
        <dbReference type="Proteomes" id="UP001605989"/>
    </source>
</evidence>
<dbReference type="InterPro" id="IPR002912">
    <property type="entry name" value="ACT_dom"/>
</dbReference>
<dbReference type="SUPFAM" id="SSF53850">
    <property type="entry name" value="Periplasmic binding protein-like II"/>
    <property type="match status" value="1"/>
</dbReference>
<dbReference type="GO" id="GO:0004664">
    <property type="term" value="F:prephenate dehydratase activity"/>
    <property type="evidence" value="ECO:0007669"/>
    <property type="project" value="UniProtKB-EC"/>
</dbReference>
<dbReference type="PIRSF" id="PIRSF001500">
    <property type="entry name" value="Chor_mut_pdt_Ppr"/>
    <property type="match status" value="1"/>
</dbReference>
<dbReference type="PROSITE" id="PS51171">
    <property type="entry name" value="PREPHENATE_DEHYDR_3"/>
    <property type="match status" value="1"/>
</dbReference>
<gene>
    <name evidence="11" type="primary">pheA</name>
    <name evidence="11" type="ORF">ACGTZG_02250</name>
</gene>
<keyword evidence="12" id="KW-1185">Reference proteome</keyword>
<dbReference type="RefSeq" id="WP_059075662.1">
    <property type="nucleotide sequence ID" value="NZ_CP011940.1"/>
</dbReference>
<proteinExistence type="predicted"/>
<accession>A0ABW7DKY5</accession>
<keyword evidence="5" id="KW-0057">Aromatic amino acid biosynthesis</keyword>
<dbReference type="EMBL" id="JBIEKR010000002">
    <property type="protein sequence ID" value="MFG6272006.1"/>
    <property type="molecule type" value="Genomic_DNA"/>
</dbReference>
<dbReference type="InterPro" id="IPR008242">
    <property type="entry name" value="Chor_mutase/pphenate_deHydtase"/>
</dbReference>
<keyword evidence="7 11" id="KW-0456">Lyase</keyword>
<evidence type="ECO:0000256" key="7">
    <source>
        <dbReference type="ARBA" id="ARBA00023239"/>
    </source>
</evidence>
<comment type="pathway">
    <text evidence="1">Amino-acid biosynthesis; L-phenylalanine biosynthesis; phenylpyruvate from prephenate: step 1/1.</text>
</comment>
<evidence type="ECO:0000313" key="11">
    <source>
        <dbReference type="EMBL" id="MFG6272006.1"/>
    </source>
</evidence>
<dbReference type="SUPFAM" id="SSF55021">
    <property type="entry name" value="ACT-like"/>
    <property type="match status" value="1"/>
</dbReference>
<protein>
    <recommendedName>
        <fullName evidence="3">Prephenate dehydratase</fullName>
        <ecNumber evidence="2">4.2.1.51</ecNumber>
    </recommendedName>
</protein>
<sequence>MTKTKPMAIACFGLPGSYTYEAMMSYFDGKDIEPQYASQFEDVVQAVARRQVRYGVLPIENSSTGGITDVYDLIHRYDCHIAGEKYVRIEHNLLGVPGATLADIHEVYSHPQGIAQCRDFLKGHEDWLLHPYFSTSQSAEMVHKTGDVHIGAIANTISADMYGLTILARHINDNTMNYTRFFIISAEMEESDDMDKITLVLTTKHKPGALYHVLGHFFYNAMNMTHLESRPIKGRPFEYFFHIDVMGNIRNPATAIVLHNLEEHCNYFKILGNYPSDKGGNIR</sequence>
<evidence type="ECO:0000256" key="5">
    <source>
        <dbReference type="ARBA" id="ARBA00023141"/>
    </source>
</evidence>
<evidence type="ECO:0000256" key="3">
    <source>
        <dbReference type="ARBA" id="ARBA00021872"/>
    </source>
</evidence>
<dbReference type="CDD" id="cd04905">
    <property type="entry name" value="ACT_CM-PDT"/>
    <property type="match status" value="1"/>
</dbReference>
<dbReference type="Gene3D" id="3.40.190.10">
    <property type="entry name" value="Periplasmic binding protein-like II"/>
    <property type="match status" value="2"/>
</dbReference>
<evidence type="ECO:0000256" key="6">
    <source>
        <dbReference type="ARBA" id="ARBA00023222"/>
    </source>
</evidence>
<comment type="caution">
    <text evidence="11">The sequence shown here is derived from an EMBL/GenBank/DDBJ whole genome shotgun (WGS) entry which is preliminary data.</text>
</comment>
<feature type="domain" description="Prephenate dehydratase" evidence="9">
    <location>
        <begin position="8"/>
        <end position="186"/>
    </location>
</feature>
<dbReference type="InterPro" id="IPR045865">
    <property type="entry name" value="ACT-like_dom_sf"/>
</dbReference>
<dbReference type="PANTHER" id="PTHR21022:SF19">
    <property type="entry name" value="PREPHENATE DEHYDRATASE-RELATED"/>
    <property type="match status" value="1"/>
</dbReference>
<dbReference type="NCBIfam" id="NF008865">
    <property type="entry name" value="PRK11898.1"/>
    <property type="match status" value="1"/>
</dbReference>
<dbReference type="Proteomes" id="UP001605989">
    <property type="component" value="Unassembled WGS sequence"/>
</dbReference>
<comment type="catalytic activity">
    <reaction evidence="8">
        <text>prephenate + H(+) = 3-phenylpyruvate + CO2 + H2O</text>
        <dbReference type="Rhea" id="RHEA:21648"/>
        <dbReference type="ChEBI" id="CHEBI:15377"/>
        <dbReference type="ChEBI" id="CHEBI:15378"/>
        <dbReference type="ChEBI" id="CHEBI:16526"/>
        <dbReference type="ChEBI" id="CHEBI:18005"/>
        <dbReference type="ChEBI" id="CHEBI:29934"/>
        <dbReference type="EC" id="4.2.1.51"/>
    </reaction>
</comment>
<keyword evidence="4" id="KW-0028">Amino-acid biosynthesis</keyword>
<evidence type="ECO:0000256" key="2">
    <source>
        <dbReference type="ARBA" id="ARBA00013147"/>
    </source>
</evidence>
<evidence type="ECO:0000256" key="8">
    <source>
        <dbReference type="ARBA" id="ARBA00047848"/>
    </source>
</evidence>
<evidence type="ECO:0000259" key="10">
    <source>
        <dbReference type="PROSITE" id="PS51671"/>
    </source>
</evidence>
<evidence type="ECO:0000256" key="4">
    <source>
        <dbReference type="ARBA" id="ARBA00022605"/>
    </source>
</evidence>
<dbReference type="Gene3D" id="3.30.70.260">
    <property type="match status" value="1"/>
</dbReference>
<dbReference type="EC" id="4.2.1.51" evidence="2"/>
<dbReference type="InterPro" id="IPR001086">
    <property type="entry name" value="Preph_deHydtase"/>
</dbReference>
<dbReference type="Pfam" id="PF00800">
    <property type="entry name" value="PDT"/>
    <property type="match status" value="1"/>
</dbReference>